<feature type="transmembrane region" description="Helical" evidence="7">
    <location>
        <begin position="1252"/>
        <end position="1281"/>
    </location>
</feature>
<keyword evidence="5" id="KW-0175">Coiled coil</keyword>
<evidence type="ECO:0000256" key="4">
    <source>
        <dbReference type="ARBA" id="ARBA00023136"/>
    </source>
</evidence>
<dbReference type="Pfam" id="PF08016">
    <property type="entry name" value="PKD_channel"/>
    <property type="match status" value="2"/>
</dbReference>
<accession>A0AA36MMP3</accession>
<feature type="transmembrane region" description="Helical" evidence="7">
    <location>
        <begin position="456"/>
        <end position="480"/>
    </location>
</feature>
<dbReference type="SUPFAM" id="SSF54277">
    <property type="entry name" value="CAD &amp; PB1 domains"/>
    <property type="match status" value="1"/>
</dbReference>
<feature type="compositionally biased region" description="Basic and acidic residues" evidence="6">
    <location>
        <begin position="1422"/>
        <end position="1434"/>
    </location>
</feature>
<dbReference type="Proteomes" id="UP001178507">
    <property type="component" value="Unassembled WGS sequence"/>
</dbReference>
<dbReference type="InterPro" id="IPR002048">
    <property type="entry name" value="EF_hand_dom"/>
</dbReference>
<organism evidence="10 11">
    <name type="scientific">Effrenium voratum</name>
    <dbReference type="NCBI Taxonomy" id="2562239"/>
    <lineage>
        <taxon>Eukaryota</taxon>
        <taxon>Sar</taxon>
        <taxon>Alveolata</taxon>
        <taxon>Dinophyceae</taxon>
        <taxon>Suessiales</taxon>
        <taxon>Symbiodiniaceae</taxon>
        <taxon>Effrenium</taxon>
    </lineage>
</organism>
<dbReference type="InterPro" id="IPR051223">
    <property type="entry name" value="Polycystin"/>
</dbReference>
<feature type="transmembrane region" description="Helical" evidence="7">
    <location>
        <begin position="557"/>
        <end position="581"/>
    </location>
</feature>
<keyword evidence="2 7" id="KW-0812">Transmembrane</keyword>
<evidence type="ECO:0000259" key="9">
    <source>
        <dbReference type="PROSITE" id="PS50222"/>
    </source>
</evidence>
<comment type="subcellular location">
    <subcellularLocation>
        <location evidence="1">Membrane</location>
        <topology evidence="1">Multi-pass membrane protein</topology>
    </subcellularLocation>
</comment>
<feature type="region of interest" description="Disordered" evidence="6">
    <location>
        <begin position="1818"/>
        <end position="1845"/>
    </location>
</feature>
<dbReference type="PROSITE" id="PS50222">
    <property type="entry name" value="EF_HAND_2"/>
    <property type="match status" value="1"/>
</dbReference>
<dbReference type="EMBL" id="CAUJNA010000213">
    <property type="protein sequence ID" value="CAJ1373740.1"/>
    <property type="molecule type" value="Genomic_DNA"/>
</dbReference>
<feature type="transmembrane region" description="Helical" evidence="7">
    <location>
        <begin position="1111"/>
        <end position="1132"/>
    </location>
</feature>
<evidence type="ECO:0000256" key="3">
    <source>
        <dbReference type="ARBA" id="ARBA00022989"/>
    </source>
</evidence>
<evidence type="ECO:0000256" key="6">
    <source>
        <dbReference type="SAM" id="MobiDB-lite"/>
    </source>
</evidence>
<feature type="transmembrane region" description="Helical" evidence="7">
    <location>
        <begin position="1162"/>
        <end position="1181"/>
    </location>
</feature>
<feature type="region of interest" description="Disordered" evidence="6">
    <location>
        <begin position="1422"/>
        <end position="1443"/>
    </location>
</feature>
<feature type="signal peptide" evidence="8">
    <location>
        <begin position="1"/>
        <end position="31"/>
    </location>
</feature>
<keyword evidence="4 7" id="KW-0472">Membrane</keyword>
<dbReference type="GO" id="GO:0005509">
    <property type="term" value="F:calcium ion binding"/>
    <property type="evidence" value="ECO:0007669"/>
    <property type="project" value="InterPro"/>
</dbReference>
<dbReference type="PANTHER" id="PTHR10877">
    <property type="entry name" value="POLYCYSTIN FAMILY MEMBER"/>
    <property type="match status" value="1"/>
</dbReference>
<feature type="chain" id="PRO_5041215321" description="EF-hand domain-containing protein" evidence="8">
    <location>
        <begin position="32"/>
        <end position="2000"/>
    </location>
</feature>
<dbReference type="GO" id="GO:0016020">
    <property type="term" value="C:membrane"/>
    <property type="evidence" value="ECO:0007669"/>
    <property type="project" value="UniProtKB-SubCell"/>
</dbReference>
<feature type="domain" description="EF-hand" evidence="9">
    <location>
        <begin position="1855"/>
        <end position="1890"/>
    </location>
</feature>
<feature type="transmembrane region" description="Helical" evidence="7">
    <location>
        <begin position="1293"/>
        <end position="1311"/>
    </location>
</feature>
<comment type="caution">
    <text evidence="10">The sequence shown here is derived from an EMBL/GenBank/DDBJ whole genome shotgun (WGS) entry which is preliminary data.</text>
</comment>
<reference evidence="10" key="1">
    <citation type="submission" date="2023-08" db="EMBL/GenBank/DDBJ databases">
        <authorList>
            <person name="Chen Y."/>
            <person name="Shah S."/>
            <person name="Dougan E. K."/>
            <person name="Thang M."/>
            <person name="Chan C."/>
        </authorList>
    </citation>
    <scope>NUCLEOTIDE SEQUENCE</scope>
</reference>
<evidence type="ECO:0000313" key="11">
    <source>
        <dbReference type="Proteomes" id="UP001178507"/>
    </source>
</evidence>
<feature type="transmembrane region" description="Helical" evidence="7">
    <location>
        <begin position="1323"/>
        <end position="1348"/>
    </location>
</feature>
<feature type="transmembrane region" description="Helical" evidence="7">
    <location>
        <begin position="492"/>
        <end position="514"/>
    </location>
</feature>
<evidence type="ECO:0000313" key="10">
    <source>
        <dbReference type="EMBL" id="CAJ1373740.1"/>
    </source>
</evidence>
<dbReference type="PANTHER" id="PTHR10877:SF183">
    <property type="entry name" value="AT14535P-RELATED"/>
    <property type="match status" value="1"/>
</dbReference>
<proteinExistence type="predicted"/>
<keyword evidence="8" id="KW-0732">Signal</keyword>
<feature type="transmembrane region" description="Helical" evidence="7">
    <location>
        <begin position="404"/>
        <end position="430"/>
    </location>
</feature>
<protein>
    <recommendedName>
        <fullName evidence="9">EF-hand domain-containing protein</fullName>
    </recommendedName>
</protein>
<name>A0AA36MMP3_9DINO</name>
<evidence type="ECO:0000256" key="8">
    <source>
        <dbReference type="SAM" id="SignalP"/>
    </source>
</evidence>
<feature type="coiled-coil region" evidence="5">
    <location>
        <begin position="1616"/>
        <end position="1643"/>
    </location>
</feature>
<evidence type="ECO:0000256" key="5">
    <source>
        <dbReference type="SAM" id="Coils"/>
    </source>
</evidence>
<evidence type="ECO:0000256" key="1">
    <source>
        <dbReference type="ARBA" id="ARBA00004141"/>
    </source>
</evidence>
<feature type="transmembrane region" description="Helical" evidence="7">
    <location>
        <begin position="365"/>
        <end position="383"/>
    </location>
</feature>
<keyword evidence="11" id="KW-1185">Reference proteome</keyword>
<keyword evidence="3 7" id="KW-1133">Transmembrane helix</keyword>
<evidence type="ECO:0000256" key="2">
    <source>
        <dbReference type="ARBA" id="ARBA00022692"/>
    </source>
</evidence>
<evidence type="ECO:0000256" key="7">
    <source>
        <dbReference type="SAM" id="Phobius"/>
    </source>
</evidence>
<dbReference type="Gene3D" id="1.10.287.70">
    <property type="match status" value="1"/>
</dbReference>
<gene>
    <name evidence="10" type="ORF">EVOR1521_LOCUS3479</name>
</gene>
<sequence>MSSTVMPVLLSLCFALAFLAFTFLQETDVSAEMFQAAGARFLNAPWRQYPKSVIYDVHGPRDVHLWLENVFINQLYMERAENGNDEAYCTKSNPCRLGEGNANLDSECAGSLVAGEGNCPSHMGSRKGCCQQCVGAACPMHVYETKDRNLTANTSVLDLSANCADTIPAWLSFLTGWKKPALLEEDDPVNISFCPERVGKPAARGLMVGRFNQALMGRISLKRRKMVQSTSPVYSNAYGKVMAAWRTNAYSNNPSEEDTSSFGNIKRYHYKQDAGFRRAGAFEEILDFEAPKKVNMRKITSMQREGWFNLQQGSLVVEIMLWNGNVELLSHIAFIFEHGFSGKSKVSVSVSSLAFNVHDFGVVSTYFRLTIYVVIVVCFVFFFRAQLEDMSADYKAYFSEPMGYIHLALFFLCAYVIGSYLAIVLSYPFLNFRLPMAVTEFQDIAELTMNNQDLKVAISVTTCLLFLQAVAECCSILPQLRLLVDSVGRMSNYLVTFFAIFFVMIFGFSLAGMFEFGQKLNQFNNISHSILTVVEMIRGKANYQGIVDADPQFGDAYFLFFHFFFLIFAQYLLTILMTGYLKERKRLAESEQVETPLRRILRSVKSALQHASANIRSRLLSLQQIFFGAGGGAASKTVDYEQVARLRDKRATQPIIRNVVYEKRPGSDQDDLDISEDVFLRASEPFYPDGMMHYYVDGTATDGFAQDYKVQGFRLVGIFSKGNYDREKFRSQEHFENKYKRSPQEILKEISNGDSLPVRLEFQGRVKPFSCECITLAFFCCIFLIFTLQVSRVPDSFSLAQIHRLAIAGPEWKEYRPTRIVDFRNVTLAPGSFNSWMHKAIFEGEMGCVGKIDDNRNCILSNENQDGSGFVRQNWQLYIESSSPELQLKLSALPELAEKSLSFAPPASTEGMGMSFGPKQTAAVDVEVRLRTWNVGVMPKNQVRIILQIPCFQPVTNTRFNADYQYKLDPKMKDCANQDCMGEIISQQQTCHTFEGELRNVSYMTGAYSGIDHRYTSIGAKGIVLGLGGTPQEAETVWNILKRDQLSPVSMVLEYVTYNGNMDMFTHTRVKFQLQGTGLLTRQIELVVFPLNVFNMGLTSFAAEKTATNRALFVIYLIAALLFLCLVLRDLFIQLKLTSLERAWYIFLYDFFVEDMWNAVDVLCIVVNAFVIHSIFSYLLIDGVFNLRDGFKSWTLDFSFPDTATVDTVDPFTEFGRAADLYSSFETLSALSGLFLLLRFAKYFRCVASLRLVLATLGAALHELVNISAVMIIVLLAVVLMMHNRFGMIFPRYGTLTSSSQSMFFFLTGYFDTADLYEFSPLFLLMVMVFFQVAFLLILNLFVSAIIFRWKDTRRDAEEFSISGFFRLMKEHLNIFKPNKGGSRAEEDRSLQKLDAEFWSKMGILRHLERLDESGKIVPVESEKVREDEVSKEENSEDEGEQRDDLERFVTIFKKAHMEIASQMTRDVGEVEDEGSLEKLILVAFDDSQETLGIIEEPQNRNTMEYISTKMNQELEHAERPAQEIWLDALITVLEEAQALRKLQKLFIPMPMIQPKKAHEWQLFHQKKIRMERRLNSFLRWLQEEARVQHYQYVREMAVSKERVLKQQSLVLMDYLETLDKQIEKLQQEIQRLEKKNSSMFILELSESGACYRKTFDSAVSFDAIRDFVRSSTGSSDFQAKYQDDEADWCTLTASTLVDALDVAKDQMVLRLAIVTEPGEPPSPRSVCSWELVDLEDEQDPQDAEMVMAEVEQTTDSADTGVASAFWGGVKDPSLDLEVDVSTDHTDDGFLLQPPASAAQTAETEHVTAVESVAVAESEADNDCVVETSPAPEEPNAMGSPRAEEMDQDQDNQFAGNEKVQIILAAFDANGDGHLNFEECNELQKYAAGDQLPCEIYQVLCHELGAEADRGMGMLELAALYDRYGTLERDFEAALRKMSQSAPPRAAAAPCEGQDWSPWLALPLLPLCPVAAAGVALAIWSRRRACPSSAGSAGATGHRA</sequence>
<dbReference type="InterPro" id="IPR013122">
    <property type="entry name" value="PKD1_2_channel"/>
</dbReference>
<feature type="transmembrane region" description="Helical" evidence="7">
    <location>
        <begin position="769"/>
        <end position="788"/>
    </location>
</feature>